<keyword evidence="2" id="KW-0479">Metal-binding</keyword>
<feature type="domain" description="HAT C-terminal dimerisation" evidence="6">
    <location>
        <begin position="55"/>
        <end position="112"/>
    </location>
</feature>
<dbReference type="InterPro" id="IPR008906">
    <property type="entry name" value="HATC_C_dom"/>
</dbReference>
<dbReference type="InterPro" id="IPR052035">
    <property type="entry name" value="ZnF_BED_domain_contain"/>
</dbReference>
<dbReference type="EMBL" id="KN835299">
    <property type="protein sequence ID" value="KIK40536.1"/>
    <property type="molecule type" value="Genomic_DNA"/>
</dbReference>
<dbReference type="PANTHER" id="PTHR46481:SF10">
    <property type="entry name" value="ZINC FINGER BED DOMAIN-CONTAINING PROTEIN 39"/>
    <property type="match status" value="1"/>
</dbReference>
<dbReference type="GO" id="GO:0008270">
    <property type="term" value="F:zinc ion binding"/>
    <property type="evidence" value="ECO:0007669"/>
    <property type="project" value="UniProtKB-KW"/>
</dbReference>
<evidence type="ECO:0000256" key="1">
    <source>
        <dbReference type="ARBA" id="ARBA00004123"/>
    </source>
</evidence>
<dbReference type="GO" id="GO:0005634">
    <property type="term" value="C:nucleus"/>
    <property type="evidence" value="ECO:0007669"/>
    <property type="project" value="UniProtKB-SubCell"/>
</dbReference>
<evidence type="ECO:0000259" key="6">
    <source>
        <dbReference type="Pfam" id="PF05699"/>
    </source>
</evidence>
<dbReference type="AlphaFoldDB" id="A0A0D0AFP1"/>
<reference evidence="7 8" key="1">
    <citation type="submission" date="2014-04" db="EMBL/GenBank/DDBJ databases">
        <authorList>
            <consortium name="DOE Joint Genome Institute"/>
            <person name="Kuo A."/>
            <person name="Ruytinx J."/>
            <person name="Rineau F."/>
            <person name="Colpaert J."/>
            <person name="Kohler A."/>
            <person name="Nagy L.G."/>
            <person name="Floudas D."/>
            <person name="Copeland A."/>
            <person name="Barry K.W."/>
            <person name="Cichocki N."/>
            <person name="Veneault-Fourrey C."/>
            <person name="LaButti K."/>
            <person name="Lindquist E.A."/>
            <person name="Lipzen A."/>
            <person name="Lundell T."/>
            <person name="Morin E."/>
            <person name="Murat C."/>
            <person name="Sun H."/>
            <person name="Tunlid A."/>
            <person name="Henrissat B."/>
            <person name="Grigoriev I.V."/>
            <person name="Hibbett D.S."/>
            <person name="Martin F."/>
            <person name="Nordberg H.P."/>
            <person name="Cantor M.N."/>
            <person name="Hua S.X."/>
        </authorList>
    </citation>
    <scope>NUCLEOTIDE SEQUENCE [LARGE SCALE GENOMIC DNA]</scope>
    <source>
        <strain evidence="7 8">UH-Slu-Lm8-n1</strain>
    </source>
</reference>
<comment type="subcellular location">
    <subcellularLocation>
        <location evidence="1">Nucleus</location>
    </subcellularLocation>
</comment>
<evidence type="ECO:0000256" key="3">
    <source>
        <dbReference type="ARBA" id="ARBA00022771"/>
    </source>
</evidence>
<reference evidence="8" key="2">
    <citation type="submission" date="2015-01" db="EMBL/GenBank/DDBJ databases">
        <title>Evolutionary Origins and Diversification of the Mycorrhizal Mutualists.</title>
        <authorList>
            <consortium name="DOE Joint Genome Institute"/>
            <consortium name="Mycorrhizal Genomics Consortium"/>
            <person name="Kohler A."/>
            <person name="Kuo A."/>
            <person name="Nagy L.G."/>
            <person name="Floudas D."/>
            <person name="Copeland A."/>
            <person name="Barry K.W."/>
            <person name="Cichocki N."/>
            <person name="Veneault-Fourrey C."/>
            <person name="LaButti K."/>
            <person name="Lindquist E.A."/>
            <person name="Lipzen A."/>
            <person name="Lundell T."/>
            <person name="Morin E."/>
            <person name="Murat C."/>
            <person name="Riley R."/>
            <person name="Ohm R."/>
            <person name="Sun H."/>
            <person name="Tunlid A."/>
            <person name="Henrissat B."/>
            <person name="Grigoriev I.V."/>
            <person name="Hibbett D.S."/>
            <person name="Martin F."/>
        </authorList>
    </citation>
    <scope>NUCLEOTIDE SEQUENCE [LARGE SCALE GENOMIC DNA]</scope>
    <source>
        <strain evidence="8">UH-Slu-Lm8-n1</strain>
    </source>
</reference>
<evidence type="ECO:0000256" key="5">
    <source>
        <dbReference type="ARBA" id="ARBA00023242"/>
    </source>
</evidence>
<proteinExistence type="predicted"/>
<dbReference type="InterPro" id="IPR012337">
    <property type="entry name" value="RNaseH-like_sf"/>
</dbReference>
<organism evidence="7 8">
    <name type="scientific">Suillus luteus UH-Slu-Lm8-n1</name>
    <dbReference type="NCBI Taxonomy" id="930992"/>
    <lineage>
        <taxon>Eukaryota</taxon>
        <taxon>Fungi</taxon>
        <taxon>Dikarya</taxon>
        <taxon>Basidiomycota</taxon>
        <taxon>Agaricomycotina</taxon>
        <taxon>Agaricomycetes</taxon>
        <taxon>Agaricomycetidae</taxon>
        <taxon>Boletales</taxon>
        <taxon>Suillineae</taxon>
        <taxon>Suillaceae</taxon>
        <taxon>Suillus</taxon>
    </lineage>
</organism>
<keyword evidence="4" id="KW-0862">Zinc</keyword>
<dbReference type="Proteomes" id="UP000054485">
    <property type="component" value="Unassembled WGS sequence"/>
</dbReference>
<dbReference type="PANTHER" id="PTHR46481">
    <property type="entry name" value="ZINC FINGER BED DOMAIN-CONTAINING PROTEIN 4"/>
    <property type="match status" value="1"/>
</dbReference>
<gene>
    <name evidence="7" type="ORF">CY34DRAFT_13654</name>
</gene>
<evidence type="ECO:0000256" key="2">
    <source>
        <dbReference type="ARBA" id="ARBA00022723"/>
    </source>
</evidence>
<accession>A0A0D0AFP1</accession>
<dbReference type="InParanoid" id="A0A0D0AFP1"/>
<sequence length="117" mass="13247">MVRTEYERSYASCSCPVPGPGKEVAVTQTAQDKDLNIFDCLPALAKPRHHPTNNELNAYLNTPIEDVDHALKWWQQRCTTYPHLSRVVLDYLTIPATSVNVERVFSCGHLLLSHVRS</sequence>
<keyword evidence="5" id="KW-0539">Nucleus</keyword>
<keyword evidence="3" id="KW-0863">Zinc-finger</keyword>
<evidence type="ECO:0000256" key="4">
    <source>
        <dbReference type="ARBA" id="ARBA00022833"/>
    </source>
</evidence>
<dbReference type="Pfam" id="PF05699">
    <property type="entry name" value="Dimer_Tnp_hAT"/>
    <property type="match status" value="1"/>
</dbReference>
<protein>
    <recommendedName>
        <fullName evidence="6">HAT C-terminal dimerisation domain-containing protein</fullName>
    </recommendedName>
</protein>
<evidence type="ECO:0000313" key="8">
    <source>
        <dbReference type="Proteomes" id="UP000054485"/>
    </source>
</evidence>
<keyword evidence="8" id="KW-1185">Reference proteome</keyword>
<name>A0A0D0AFP1_9AGAM</name>
<dbReference type="GO" id="GO:0046983">
    <property type="term" value="F:protein dimerization activity"/>
    <property type="evidence" value="ECO:0007669"/>
    <property type="project" value="InterPro"/>
</dbReference>
<dbReference type="HOGENOM" id="CLU_009123_13_1_1"/>
<dbReference type="SUPFAM" id="SSF53098">
    <property type="entry name" value="Ribonuclease H-like"/>
    <property type="match status" value="1"/>
</dbReference>
<evidence type="ECO:0000313" key="7">
    <source>
        <dbReference type="EMBL" id="KIK40536.1"/>
    </source>
</evidence>
<dbReference type="OrthoDB" id="1715602at2759"/>